<gene>
    <name evidence="2" type="ORF">R8Z52_17170</name>
</gene>
<dbReference type="SUPFAM" id="SSF53474">
    <property type="entry name" value="alpha/beta-Hydrolases"/>
    <property type="match status" value="1"/>
</dbReference>
<dbReference type="RefSeq" id="WP_261896680.1">
    <property type="nucleotide sequence ID" value="NZ_AP024896.1"/>
</dbReference>
<dbReference type="InterPro" id="IPR006311">
    <property type="entry name" value="TAT_signal"/>
</dbReference>
<feature type="domain" description="Xaa-Pro dipeptidyl-peptidase-like" evidence="1">
    <location>
        <begin position="80"/>
        <end position="243"/>
    </location>
</feature>
<dbReference type="PANTHER" id="PTHR47751">
    <property type="entry name" value="SUPERFAMILY HYDROLASE, PUTATIVE (AFU_ORTHOLOGUE AFUA_2G16580)-RELATED"/>
    <property type="match status" value="1"/>
</dbReference>
<protein>
    <submittedName>
        <fullName evidence="2">Alpha/beta hydrolase</fullName>
    </submittedName>
</protein>
<organism evidence="2 3">
    <name type="scientific">Vibrio porteresiae DSM 19223</name>
    <dbReference type="NCBI Taxonomy" id="1123496"/>
    <lineage>
        <taxon>Bacteria</taxon>
        <taxon>Pseudomonadati</taxon>
        <taxon>Pseudomonadota</taxon>
        <taxon>Gammaproteobacteria</taxon>
        <taxon>Vibrionales</taxon>
        <taxon>Vibrionaceae</taxon>
        <taxon>Vibrio</taxon>
    </lineage>
</organism>
<dbReference type="PANTHER" id="PTHR47751:SF1">
    <property type="entry name" value="SUPERFAMILY HYDROLASE, PUTATIVE (AFU_ORTHOLOGUE AFUA_2G16580)-RELATED"/>
    <property type="match status" value="1"/>
</dbReference>
<dbReference type="Proteomes" id="UP001304071">
    <property type="component" value="Chromosome 2"/>
</dbReference>
<dbReference type="InterPro" id="IPR051411">
    <property type="entry name" value="Polyketide_trans_af380"/>
</dbReference>
<name>A0ABZ0QKD1_9VIBR</name>
<keyword evidence="2" id="KW-0378">Hydrolase</keyword>
<dbReference type="Pfam" id="PF02129">
    <property type="entry name" value="Peptidase_S15"/>
    <property type="match status" value="1"/>
</dbReference>
<keyword evidence="3" id="KW-1185">Reference proteome</keyword>
<proteinExistence type="predicted"/>
<evidence type="ECO:0000313" key="2">
    <source>
        <dbReference type="EMBL" id="WPC76260.1"/>
    </source>
</evidence>
<sequence>MNKPTQHNVTMAQTDTLDEGRRNMMKLTAGASIAALGMSSLVANKAFAATPVQMTQEWDKTFPKSSQVDHKKVTFTNRYGITLVGDLYTPKNATGKLAALVLCGPFGAVKEQSSGLYAQTMAERGFVTLAFDPSFTGESGGEPRNVASPDINTEDFSAAVDCIGTQAHVDRNRIGVIGICGWGGMALNAVAIDKRVKAVVASTMYDMTRVMSKGYFDSTTLEQRTAALEQLGEQRWKDVDAGQPAYGPVSLELKGGEPQFVVEYAAYYKSPERGFHPRAVNSNASWTLTTPLSFMNMPILTYIAEISPRPVLFIHGEKAHSRYFSETAYANAKEPKELMIIPGANHTDLYDQTDIIPFDKITNFFATHLA</sequence>
<dbReference type="PROSITE" id="PS51318">
    <property type="entry name" value="TAT"/>
    <property type="match status" value="1"/>
</dbReference>
<evidence type="ECO:0000259" key="1">
    <source>
        <dbReference type="Pfam" id="PF02129"/>
    </source>
</evidence>
<evidence type="ECO:0000313" key="3">
    <source>
        <dbReference type="Proteomes" id="UP001304071"/>
    </source>
</evidence>
<reference evidence="2 3" key="1">
    <citation type="submission" date="2023-11" db="EMBL/GenBank/DDBJ databases">
        <title>Plant-associative lifestyle of Vibrio porteresiae and its evolutionary dynamics.</title>
        <authorList>
            <person name="Rameshkumar N."/>
            <person name="Kirti K."/>
        </authorList>
    </citation>
    <scope>NUCLEOTIDE SEQUENCE [LARGE SCALE GENOMIC DNA]</scope>
    <source>
        <strain evidence="2 3">MSSRF30</strain>
    </source>
</reference>
<accession>A0ABZ0QKD1</accession>
<dbReference type="GO" id="GO:0016787">
    <property type="term" value="F:hydrolase activity"/>
    <property type="evidence" value="ECO:0007669"/>
    <property type="project" value="UniProtKB-KW"/>
</dbReference>
<dbReference type="Gene3D" id="1.10.10.800">
    <property type="match status" value="1"/>
</dbReference>
<dbReference type="EMBL" id="CP138204">
    <property type="protein sequence ID" value="WPC76260.1"/>
    <property type="molecule type" value="Genomic_DNA"/>
</dbReference>
<dbReference type="InterPro" id="IPR000383">
    <property type="entry name" value="Xaa-Pro-like_dom"/>
</dbReference>
<dbReference type="Gene3D" id="3.40.50.1820">
    <property type="entry name" value="alpha/beta hydrolase"/>
    <property type="match status" value="1"/>
</dbReference>
<dbReference type="InterPro" id="IPR029058">
    <property type="entry name" value="AB_hydrolase_fold"/>
</dbReference>